<name>A0A1S1HJ28_9SPHN</name>
<dbReference type="Pfam" id="PF14355">
    <property type="entry name" value="Abi_C"/>
    <property type="match status" value="1"/>
</dbReference>
<protein>
    <recommendedName>
        <fullName evidence="1">Abortive infection protein-like C-terminal domain-containing protein</fullName>
    </recommendedName>
</protein>
<feature type="domain" description="Abortive infection protein-like C-terminal" evidence="1">
    <location>
        <begin position="178"/>
        <end position="255"/>
    </location>
</feature>
<dbReference type="InterPro" id="IPR026001">
    <property type="entry name" value="Abi-like_C"/>
</dbReference>
<sequence>MSFDAFSDMTSDPVADLPSDKLERALTLRNGLVAHCADGSIDQAVYRTLRREFMSDPATSKLLPRFVRTNHDTSGLWSFFKSHSPHWEPRRQFVREEFVPLIDFLEFSGAPADAIVTDALQKFDADAITDAWNKALSRREADPAGAITAARTLLESVCKHLLEDAEGNQTYGGNDDLPKLYRQAAELLNIAPSQHTEDAFKRILGSAASIVEGLGTLRNKVGDAHASGRKPVKVAPRHAALAVNMAGSMALFLIETANTRAG</sequence>
<reference evidence="2 3" key="1">
    <citation type="submission" date="2016-09" db="EMBL/GenBank/DDBJ databases">
        <title>Metabolic pathway, cell adaptation mechanisms and a novel monoxygenase revealed through proteogenomic-transcription analysis of a Sphingomonas haloaromaticamans strain degrading the fungicide ortho-phenylphenol.</title>
        <authorList>
            <person name="Perruchon C."/>
            <person name="Papadopoulou E.S."/>
            <person name="Rousidou C."/>
            <person name="Vasileiadis S."/>
            <person name="Tanou G."/>
            <person name="Amoutzias G."/>
            <person name="Molassiotis A."/>
            <person name="Karpouzas D.G."/>
        </authorList>
    </citation>
    <scope>NUCLEOTIDE SEQUENCE [LARGE SCALE GENOMIC DNA]</scope>
    <source>
        <strain evidence="2 3">P3</strain>
    </source>
</reference>
<accession>A0A1S1HJ28</accession>
<dbReference type="RefSeq" id="WP_217494729.1">
    <property type="nucleotide sequence ID" value="NZ_MIPT01000001.1"/>
</dbReference>
<organism evidence="2 3">
    <name type="scientific">Edaphosphingomonas haloaromaticamans</name>
    <dbReference type="NCBI Taxonomy" id="653954"/>
    <lineage>
        <taxon>Bacteria</taxon>
        <taxon>Pseudomonadati</taxon>
        <taxon>Pseudomonadota</taxon>
        <taxon>Alphaproteobacteria</taxon>
        <taxon>Sphingomonadales</taxon>
        <taxon>Rhizorhabdaceae</taxon>
        <taxon>Edaphosphingomonas</taxon>
    </lineage>
</organism>
<keyword evidence="3" id="KW-1185">Reference proteome</keyword>
<gene>
    <name evidence="2" type="ORF">BHE75_03219</name>
</gene>
<proteinExistence type="predicted"/>
<dbReference type="EMBL" id="MIPT01000001">
    <property type="protein sequence ID" value="OHT21213.1"/>
    <property type="molecule type" value="Genomic_DNA"/>
</dbReference>
<evidence type="ECO:0000259" key="1">
    <source>
        <dbReference type="Pfam" id="PF14355"/>
    </source>
</evidence>
<evidence type="ECO:0000313" key="3">
    <source>
        <dbReference type="Proteomes" id="UP000179467"/>
    </source>
</evidence>
<dbReference type="Proteomes" id="UP000179467">
    <property type="component" value="Unassembled WGS sequence"/>
</dbReference>
<evidence type="ECO:0000313" key="2">
    <source>
        <dbReference type="EMBL" id="OHT21213.1"/>
    </source>
</evidence>
<dbReference type="AlphaFoldDB" id="A0A1S1HJ28"/>
<comment type="caution">
    <text evidence="2">The sequence shown here is derived from an EMBL/GenBank/DDBJ whole genome shotgun (WGS) entry which is preliminary data.</text>
</comment>